<feature type="domain" description="Peptidase S74" evidence="2">
    <location>
        <begin position="252"/>
        <end position="423"/>
    </location>
</feature>
<evidence type="ECO:0000313" key="4">
    <source>
        <dbReference type="Proteomes" id="UP000238375"/>
    </source>
</evidence>
<reference evidence="3 4" key="1">
    <citation type="submission" date="2018-03" db="EMBL/GenBank/DDBJ databases">
        <title>Genomic Encyclopedia of Archaeal and Bacterial Type Strains, Phase II (KMG-II): from individual species to whole genera.</title>
        <authorList>
            <person name="Goeker M."/>
        </authorList>
    </citation>
    <scope>NUCLEOTIDE SEQUENCE [LARGE SCALE GENOMIC DNA]</scope>
    <source>
        <strain evidence="3 4">DSM 28354</strain>
    </source>
</reference>
<name>A0A2T0RER0_9BACT</name>
<comment type="caution">
    <text evidence="3">The sequence shown here is derived from an EMBL/GenBank/DDBJ whole genome shotgun (WGS) entry which is preliminary data.</text>
</comment>
<dbReference type="EMBL" id="PVTE01000069">
    <property type="protein sequence ID" value="PRY19621.1"/>
    <property type="molecule type" value="Genomic_DNA"/>
</dbReference>
<evidence type="ECO:0000259" key="2">
    <source>
        <dbReference type="PROSITE" id="PS51688"/>
    </source>
</evidence>
<dbReference type="Proteomes" id="UP000238375">
    <property type="component" value="Unassembled WGS sequence"/>
</dbReference>
<keyword evidence="4" id="KW-1185">Reference proteome</keyword>
<dbReference type="InterPro" id="IPR030392">
    <property type="entry name" value="S74_ICA"/>
</dbReference>
<organism evidence="3 4">
    <name type="scientific">Spirosoma oryzae</name>
    <dbReference type="NCBI Taxonomy" id="1469603"/>
    <lineage>
        <taxon>Bacteria</taxon>
        <taxon>Pseudomonadati</taxon>
        <taxon>Bacteroidota</taxon>
        <taxon>Cytophagia</taxon>
        <taxon>Cytophagales</taxon>
        <taxon>Cytophagaceae</taxon>
        <taxon>Spirosoma</taxon>
    </lineage>
</organism>
<dbReference type="PROSITE" id="PS51688">
    <property type="entry name" value="ICA"/>
    <property type="match status" value="1"/>
</dbReference>
<evidence type="ECO:0000256" key="1">
    <source>
        <dbReference type="SAM" id="Coils"/>
    </source>
</evidence>
<dbReference type="RefSeq" id="WP_170108825.1">
    <property type="nucleotide sequence ID" value="NZ_PVTE01000069.1"/>
</dbReference>
<sequence length="467" mass="48991">DGTGWVSKKSGAQLGADNGLTVGYNSTGNVGLGGTLSKNTAIAQESYNLNFTSSATSGSSHFTVDGSTFNVDAVKNSVGLGTATPVGRLNLAQDNYTSGISTSYLTPGLIITGPTEVGGGFSGPGIYFEGKDNNVNEKVMKVNLTRTSAGAGFLNFQSVSDNGSASNNTVFSIGNNGNVVVGLAGAIQNARFIVAGTQPASGAAAAATYFNPGSTVTSSASYAWTNPLSIYATGSILSGAYIAAYAGTLTASDSRIKHIKGLTNNAADLATLSKIKITDYVMIDQAHFGDRTFKKVIAQQLESVYPSAITKRADYIPDVYSLSEAVKIENGTVRITLNKAHGLQKGDEIKLVTETEQEVLVTVTSVTEKSFTVSGLADTQARYFVYGKKVPDFRVVDYDALSMLNVSATQELSKQLQYANARIAQLTAQVAELAELRGAVADLRRELVKAAVRQVNVMPKGSRITSR</sequence>
<gene>
    <name evidence="3" type="ORF">CLV58_1691</name>
</gene>
<evidence type="ECO:0000313" key="3">
    <source>
        <dbReference type="EMBL" id="PRY19621.1"/>
    </source>
</evidence>
<accession>A0A2T0RER0</accession>
<feature type="coiled-coil region" evidence="1">
    <location>
        <begin position="409"/>
        <end position="453"/>
    </location>
</feature>
<feature type="non-terminal residue" evidence="3">
    <location>
        <position position="1"/>
    </location>
</feature>
<proteinExistence type="predicted"/>
<keyword evidence="1" id="KW-0175">Coiled coil</keyword>
<protein>
    <recommendedName>
        <fullName evidence="2">Peptidase S74 domain-containing protein</fullName>
    </recommendedName>
</protein>
<dbReference type="AlphaFoldDB" id="A0A2T0RER0"/>